<dbReference type="GO" id="GO:0000149">
    <property type="term" value="F:SNARE binding"/>
    <property type="evidence" value="ECO:0007669"/>
    <property type="project" value="TreeGrafter"/>
</dbReference>
<dbReference type="Proteomes" id="UP000694845">
    <property type="component" value="Unplaced"/>
</dbReference>
<reference evidence="13" key="1">
    <citation type="submission" date="2025-08" db="UniProtKB">
        <authorList>
            <consortium name="RefSeq"/>
        </authorList>
    </citation>
    <scope>IDENTIFICATION</scope>
</reference>
<comment type="similarity">
    <text evidence="2">Belongs to the syntaxin family.</text>
</comment>
<dbReference type="FunFam" id="1.20.58.70:FF:000005">
    <property type="entry name" value="syntaxin-5 isoform X1"/>
    <property type="match status" value="1"/>
</dbReference>
<dbReference type="GO" id="GO:0006906">
    <property type="term" value="P:vesicle fusion"/>
    <property type="evidence" value="ECO:0007669"/>
    <property type="project" value="TreeGrafter"/>
</dbReference>
<dbReference type="CDD" id="cd15844">
    <property type="entry name" value="SNARE_syntaxin5"/>
    <property type="match status" value="1"/>
</dbReference>
<dbReference type="PROSITE" id="PS00914">
    <property type="entry name" value="SYNTAXIN"/>
    <property type="match status" value="1"/>
</dbReference>
<dbReference type="SMART" id="SM00397">
    <property type="entry name" value="t_SNARE"/>
    <property type="match status" value="1"/>
</dbReference>
<keyword evidence="6 8" id="KW-0175">Coiled coil</keyword>
<evidence type="ECO:0000256" key="3">
    <source>
        <dbReference type="ARBA" id="ARBA00022448"/>
    </source>
</evidence>
<dbReference type="InterPro" id="IPR000727">
    <property type="entry name" value="T_SNARE_dom"/>
</dbReference>
<keyword evidence="3" id="KW-0813">Transport</keyword>
<gene>
    <name evidence="13" type="primary">LOC110988960</name>
</gene>
<dbReference type="GO" id="GO:0048278">
    <property type="term" value="P:vesicle docking"/>
    <property type="evidence" value="ECO:0007669"/>
    <property type="project" value="TreeGrafter"/>
</dbReference>
<dbReference type="OMA" id="EHNHNVV"/>
<dbReference type="GO" id="GO:0005484">
    <property type="term" value="F:SNAP receptor activity"/>
    <property type="evidence" value="ECO:0007669"/>
    <property type="project" value="InterPro"/>
</dbReference>
<dbReference type="InterPro" id="IPR045242">
    <property type="entry name" value="Syntaxin"/>
</dbReference>
<keyword evidence="5 10" id="KW-1133">Transmembrane helix</keyword>
<evidence type="ECO:0000256" key="5">
    <source>
        <dbReference type="ARBA" id="ARBA00022989"/>
    </source>
</evidence>
<organism evidence="12 13">
    <name type="scientific">Acanthaster planci</name>
    <name type="common">Crown-of-thorns starfish</name>
    <dbReference type="NCBI Taxonomy" id="133434"/>
    <lineage>
        <taxon>Eukaryota</taxon>
        <taxon>Metazoa</taxon>
        <taxon>Echinodermata</taxon>
        <taxon>Eleutherozoa</taxon>
        <taxon>Asterozoa</taxon>
        <taxon>Asteroidea</taxon>
        <taxon>Valvatacea</taxon>
        <taxon>Valvatida</taxon>
        <taxon>Acanthasteridae</taxon>
        <taxon>Acanthaster</taxon>
    </lineage>
</organism>
<dbReference type="PANTHER" id="PTHR19957:SF3">
    <property type="entry name" value="SYNTAXIN-5"/>
    <property type="match status" value="1"/>
</dbReference>
<dbReference type="GO" id="GO:0031201">
    <property type="term" value="C:SNARE complex"/>
    <property type="evidence" value="ECO:0007669"/>
    <property type="project" value="TreeGrafter"/>
</dbReference>
<dbReference type="GeneID" id="110988960"/>
<dbReference type="Gene3D" id="1.20.58.70">
    <property type="match status" value="1"/>
</dbReference>
<feature type="region of interest" description="Disordered" evidence="9">
    <location>
        <begin position="1"/>
        <end position="21"/>
    </location>
</feature>
<dbReference type="GO" id="GO:0006888">
    <property type="term" value="P:endoplasmic reticulum to Golgi vesicle-mediated transport"/>
    <property type="evidence" value="ECO:0007669"/>
    <property type="project" value="TreeGrafter"/>
</dbReference>
<feature type="domain" description="T-SNARE coiled-coil homology" evidence="11">
    <location>
        <begin position="266"/>
        <end position="328"/>
    </location>
</feature>
<feature type="compositionally biased region" description="Polar residues" evidence="9">
    <location>
        <begin position="10"/>
        <end position="21"/>
    </location>
</feature>
<evidence type="ECO:0000259" key="11">
    <source>
        <dbReference type="PROSITE" id="PS50192"/>
    </source>
</evidence>
<evidence type="ECO:0000313" key="13">
    <source>
        <dbReference type="RefSeq" id="XP_022108678.1"/>
    </source>
</evidence>
<dbReference type="InterPro" id="IPR021538">
    <property type="entry name" value="Syntaxin-5_N"/>
</dbReference>
<keyword evidence="4 10" id="KW-0812">Transmembrane</keyword>
<dbReference type="SUPFAM" id="SSF47661">
    <property type="entry name" value="t-snare proteins"/>
    <property type="match status" value="1"/>
</dbReference>
<name>A0A8B7ZSW7_ACAPL</name>
<evidence type="ECO:0000256" key="8">
    <source>
        <dbReference type="SAM" id="Coils"/>
    </source>
</evidence>
<dbReference type="Pfam" id="PF05739">
    <property type="entry name" value="SNARE"/>
    <property type="match status" value="1"/>
</dbReference>
<dbReference type="AlphaFoldDB" id="A0A8B7ZSW7"/>
<evidence type="ECO:0000256" key="6">
    <source>
        <dbReference type="ARBA" id="ARBA00023054"/>
    </source>
</evidence>
<dbReference type="GO" id="GO:0006886">
    <property type="term" value="P:intracellular protein transport"/>
    <property type="evidence" value="ECO:0007669"/>
    <property type="project" value="InterPro"/>
</dbReference>
<sequence>MLARRRHTNDTGWNQQQYPAHSNWTVTTHSVEQENGRLTAPFEQQEMTCRDRTQEFNSAIKSLQSRQVHGNGVAANRRTNAKTNQHTEFMLIAKQIGKDITNTFTKLEKLTILAKRKSLFDDKSVEIQELTYIIKQDINSLNKQIGQLQQVVRQRNSQNGRHMQTHSNTVVLALQSKLANMSNDFKTVLEVRTQNLKDQKDRREQFSQGPIASSLPPSAISASGGSVLLQEEHKGDFSIDMSGGMDGPRHRGGGPMQQMALVEEQDNYIKSREETMHSIESTIVELSGIFQQLAHMVKEQEEQVQRIDNNVEDTVMNVEAAHSEILKYFQSVTSNRWLMVKVFIVLIVFFVIFVVFVA</sequence>
<feature type="coiled-coil region" evidence="8">
    <location>
        <begin position="290"/>
        <end position="317"/>
    </location>
</feature>
<evidence type="ECO:0000256" key="4">
    <source>
        <dbReference type="ARBA" id="ARBA00022692"/>
    </source>
</evidence>
<proteinExistence type="inferred from homology"/>
<feature type="transmembrane region" description="Helical" evidence="10">
    <location>
        <begin position="337"/>
        <end position="357"/>
    </location>
</feature>
<dbReference type="InterPro" id="IPR010989">
    <property type="entry name" value="SNARE"/>
</dbReference>
<dbReference type="GO" id="GO:0000139">
    <property type="term" value="C:Golgi membrane"/>
    <property type="evidence" value="ECO:0007669"/>
    <property type="project" value="TreeGrafter"/>
</dbReference>
<comment type="subcellular location">
    <subcellularLocation>
        <location evidence="1">Membrane</location>
        <topology evidence="1">Single-pass type IV membrane protein</topology>
    </subcellularLocation>
</comment>
<keyword evidence="7 10" id="KW-0472">Membrane</keyword>
<evidence type="ECO:0000256" key="7">
    <source>
        <dbReference type="ARBA" id="ARBA00023136"/>
    </source>
</evidence>
<dbReference type="PROSITE" id="PS50192">
    <property type="entry name" value="T_SNARE"/>
    <property type="match status" value="1"/>
</dbReference>
<evidence type="ECO:0000313" key="12">
    <source>
        <dbReference type="Proteomes" id="UP000694845"/>
    </source>
</evidence>
<dbReference type="OrthoDB" id="421009at2759"/>
<dbReference type="PANTHER" id="PTHR19957">
    <property type="entry name" value="SYNTAXIN"/>
    <property type="match status" value="1"/>
</dbReference>
<evidence type="ECO:0000256" key="9">
    <source>
        <dbReference type="SAM" id="MobiDB-lite"/>
    </source>
</evidence>
<dbReference type="Pfam" id="PF11416">
    <property type="entry name" value="Syntaxin-5_N"/>
    <property type="match status" value="1"/>
</dbReference>
<evidence type="ECO:0000256" key="1">
    <source>
        <dbReference type="ARBA" id="ARBA00004211"/>
    </source>
</evidence>
<evidence type="ECO:0000256" key="2">
    <source>
        <dbReference type="ARBA" id="ARBA00009063"/>
    </source>
</evidence>
<keyword evidence="12" id="KW-1185">Reference proteome</keyword>
<evidence type="ECO:0000256" key="10">
    <source>
        <dbReference type="SAM" id="Phobius"/>
    </source>
</evidence>
<dbReference type="CTD" id="6811"/>
<dbReference type="KEGG" id="aplc:110988960"/>
<dbReference type="RefSeq" id="XP_022108678.1">
    <property type="nucleotide sequence ID" value="XM_022252986.1"/>
</dbReference>
<protein>
    <submittedName>
        <fullName evidence="13">Syntaxin-5-like</fullName>
    </submittedName>
</protein>
<accession>A0A8B7ZSW7</accession>
<dbReference type="InterPro" id="IPR006012">
    <property type="entry name" value="Syntaxin/epimorphin_CS"/>
</dbReference>